<gene>
    <name evidence="1" type="ORF">JMA_31180</name>
</gene>
<dbReference type="HOGENOM" id="CLU_197451_0_1_9"/>
<evidence type="ECO:0000313" key="2">
    <source>
        <dbReference type="Proteomes" id="UP000031449"/>
    </source>
</evidence>
<name>A0A0B5AQB5_9BACL</name>
<dbReference type="SUPFAM" id="SSF100985">
    <property type="entry name" value="Sporulation inhibitor Sda"/>
    <property type="match status" value="1"/>
</dbReference>
<evidence type="ECO:0008006" key="3">
    <source>
        <dbReference type="Google" id="ProtNLM"/>
    </source>
</evidence>
<dbReference type="KEGG" id="jeo:JMA_31180"/>
<keyword evidence="2" id="KW-1185">Reference proteome</keyword>
<organism evidence="1 2">
    <name type="scientific">Jeotgalibacillus malaysiensis</name>
    <dbReference type="NCBI Taxonomy" id="1508404"/>
    <lineage>
        <taxon>Bacteria</taxon>
        <taxon>Bacillati</taxon>
        <taxon>Bacillota</taxon>
        <taxon>Bacilli</taxon>
        <taxon>Bacillales</taxon>
        <taxon>Caryophanaceae</taxon>
        <taxon>Jeotgalibacillus</taxon>
    </lineage>
</organism>
<dbReference type="EMBL" id="CP009416">
    <property type="protein sequence ID" value="AJD92435.1"/>
    <property type="molecule type" value="Genomic_DNA"/>
</dbReference>
<dbReference type="InterPro" id="IPR036916">
    <property type="entry name" value="Sda_sf"/>
</dbReference>
<dbReference type="InterPro" id="IPR015064">
    <property type="entry name" value="Sda"/>
</dbReference>
<dbReference type="Proteomes" id="UP000031449">
    <property type="component" value="Chromosome"/>
</dbReference>
<proteinExistence type="predicted"/>
<dbReference type="Gene3D" id="1.10.287.1100">
    <property type="entry name" value="Sporulation inhibitor A"/>
    <property type="match status" value="1"/>
</dbReference>
<evidence type="ECO:0000313" key="1">
    <source>
        <dbReference type="EMBL" id="AJD92435.1"/>
    </source>
</evidence>
<accession>A0A0B5AQB5</accession>
<dbReference type="Pfam" id="PF08970">
    <property type="entry name" value="Sda"/>
    <property type="match status" value="1"/>
</dbReference>
<sequence length="47" mass="5377">MDTMGHLSYEKLLEALESAKKLNLAKDFIQLLEREAEKRGLRALLCS</sequence>
<dbReference type="AlphaFoldDB" id="A0A0B5AQB5"/>
<dbReference type="STRING" id="1508404.JMA_31180"/>
<dbReference type="BioCyc" id="JESP1508404:G14D9-12399-MONOMER"/>
<protein>
    <recommendedName>
        <fullName evidence="3">Sporulation inhibitor A</fullName>
    </recommendedName>
</protein>
<reference evidence="1 2" key="1">
    <citation type="submission" date="2014-08" db="EMBL/GenBank/DDBJ databases">
        <title>Complete genome of a marine bacteria Jeotgalibacillus malaysiensis.</title>
        <authorList>
            <person name="Yaakop A.S."/>
            <person name="Chan K.-G."/>
            <person name="Goh K.M."/>
        </authorList>
    </citation>
    <scope>NUCLEOTIDE SEQUENCE [LARGE SCALE GENOMIC DNA]</scope>
    <source>
        <strain evidence="1 2">D5</strain>
    </source>
</reference>